<dbReference type="Pfam" id="PF13412">
    <property type="entry name" value="HTH_24"/>
    <property type="match status" value="1"/>
</dbReference>
<evidence type="ECO:0000259" key="1">
    <source>
        <dbReference type="Pfam" id="PF16087"/>
    </source>
</evidence>
<gene>
    <name evidence="2" type="ORF">EEDITHA_LOCUS23015</name>
</gene>
<dbReference type="Gene3D" id="3.30.420.10">
    <property type="entry name" value="Ribonuclease H-like superfamily/Ribonuclease H"/>
    <property type="match status" value="1"/>
</dbReference>
<organism evidence="2 3">
    <name type="scientific">Euphydryas editha</name>
    <name type="common">Edith's checkerspot</name>
    <dbReference type="NCBI Taxonomy" id="104508"/>
    <lineage>
        <taxon>Eukaryota</taxon>
        <taxon>Metazoa</taxon>
        <taxon>Ecdysozoa</taxon>
        <taxon>Arthropoda</taxon>
        <taxon>Hexapoda</taxon>
        <taxon>Insecta</taxon>
        <taxon>Pterygota</taxon>
        <taxon>Neoptera</taxon>
        <taxon>Endopterygota</taxon>
        <taxon>Lepidoptera</taxon>
        <taxon>Glossata</taxon>
        <taxon>Ditrysia</taxon>
        <taxon>Papilionoidea</taxon>
        <taxon>Nymphalidae</taxon>
        <taxon>Nymphalinae</taxon>
        <taxon>Euphydryas</taxon>
    </lineage>
</organism>
<dbReference type="AlphaFoldDB" id="A0AAU9VAV4"/>
<evidence type="ECO:0000313" key="2">
    <source>
        <dbReference type="EMBL" id="CAH2109152.1"/>
    </source>
</evidence>
<dbReference type="InterPro" id="IPR001387">
    <property type="entry name" value="Cro/C1-type_HTH"/>
</dbReference>
<dbReference type="PANTHER" id="PTHR47326:SF1">
    <property type="entry name" value="HTH PSQ-TYPE DOMAIN-CONTAINING PROTEIN"/>
    <property type="match status" value="1"/>
</dbReference>
<comment type="caution">
    <text evidence="2">The sequence shown here is derived from an EMBL/GenBank/DDBJ whole genome shotgun (WGS) entry which is preliminary data.</text>
</comment>
<accession>A0AAU9VAV4</accession>
<protein>
    <recommendedName>
        <fullName evidence="1">DUF4817 domain-containing protein</fullName>
    </recommendedName>
</protein>
<feature type="domain" description="DUF4817" evidence="1">
    <location>
        <begin position="11"/>
        <end position="53"/>
    </location>
</feature>
<keyword evidence="3" id="KW-1185">Reference proteome</keyword>
<dbReference type="InterPro" id="IPR036388">
    <property type="entry name" value="WH-like_DNA-bd_sf"/>
</dbReference>
<dbReference type="Proteomes" id="UP001153954">
    <property type="component" value="Unassembled WGS sequence"/>
</dbReference>
<dbReference type="PANTHER" id="PTHR47326">
    <property type="entry name" value="TRANSPOSABLE ELEMENT TC3 TRANSPOSASE-LIKE PROTEIN"/>
    <property type="match status" value="1"/>
</dbReference>
<name>A0AAU9VAV4_EUPED</name>
<proteinExistence type="predicted"/>
<sequence length="251" mass="30132">MAASRRAYTQREYAEMHYFYGLCDGNARAAAREYRQRYPNRDRFPDYRVIMRVHNAYMEGTLPGEHAARIGRPVVRLNNEEQILRELRLDPSISQRQISRNLGIPRSTVHLIIKKNKYHAYHVQRVQALLPADCEPRVRFCREMLRRHREDPQFFNKVLWTDESNFRRMGIFNIHNLHFYSRMNPHIIRNDRFQHLFGINMWAGIIDQQFVIHEIPPRMNGALYLNFLQSNLNQILNEAEIPEDRVAEMWL</sequence>
<dbReference type="EMBL" id="CAKOGL010000063">
    <property type="protein sequence ID" value="CAH2109152.1"/>
    <property type="molecule type" value="Genomic_DNA"/>
</dbReference>
<dbReference type="GO" id="GO:0003676">
    <property type="term" value="F:nucleic acid binding"/>
    <property type="evidence" value="ECO:0007669"/>
    <property type="project" value="InterPro"/>
</dbReference>
<evidence type="ECO:0000313" key="3">
    <source>
        <dbReference type="Proteomes" id="UP001153954"/>
    </source>
</evidence>
<dbReference type="Gene3D" id="1.10.10.10">
    <property type="entry name" value="Winged helix-like DNA-binding domain superfamily/Winged helix DNA-binding domain"/>
    <property type="match status" value="1"/>
</dbReference>
<dbReference type="Pfam" id="PF16087">
    <property type="entry name" value="DUF4817"/>
    <property type="match status" value="1"/>
</dbReference>
<dbReference type="InterPro" id="IPR032135">
    <property type="entry name" value="DUF4817"/>
</dbReference>
<reference evidence="2" key="1">
    <citation type="submission" date="2022-03" db="EMBL/GenBank/DDBJ databases">
        <authorList>
            <person name="Tunstrom K."/>
        </authorList>
    </citation>
    <scope>NUCLEOTIDE SEQUENCE</scope>
</reference>
<dbReference type="CDD" id="cd00093">
    <property type="entry name" value="HTH_XRE"/>
    <property type="match status" value="1"/>
</dbReference>
<dbReference type="InterPro" id="IPR036397">
    <property type="entry name" value="RNaseH_sf"/>
</dbReference>